<dbReference type="RefSeq" id="XP_007773046.1">
    <property type="nucleotide sequence ID" value="XM_007774856.1"/>
</dbReference>
<accession>A0A5M3MBQ1</accession>
<organism evidence="3 4">
    <name type="scientific">Coniophora puteana (strain RWD-64-598)</name>
    <name type="common">Brown rot fungus</name>
    <dbReference type="NCBI Taxonomy" id="741705"/>
    <lineage>
        <taxon>Eukaryota</taxon>
        <taxon>Fungi</taxon>
        <taxon>Dikarya</taxon>
        <taxon>Basidiomycota</taxon>
        <taxon>Agaricomycotina</taxon>
        <taxon>Agaricomycetes</taxon>
        <taxon>Agaricomycetidae</taxon>
        <taxon>Boletales</taxon>
        <taxon>Coniophorineae</taxon>
        <taxon>Coniophoraceae</taxon>
        <taxon>Coniophora</taxon>
    </lineage>
</organism>
<feature type="region of interest" description="Disordered" evidence="1">
    <location>
        <begin position="1"/>
        <end position="71"/>
    </location>
</feature>
<dbReference type="Gene3D" id="3.90.810.10">
    <property type="entry name" value="CRIB domain"/>
    <property type="match status" value="1"/>
</dbReference>
<dbReference type="InterPro" id="IPR036936">
    <property type="entry name" value="CRIB_dom_sf"/>
</dbReference>
<feature type="domain" description="CRIB" evidence="2">
    <location>
        <begin position="22"/>
        <end position="55"/>
    </location>
</feature>
<gene>
    <name evidence="3" type="ORF">CONPUDRAFT_84624</name>
</gene>
<evidence type="ECO:0000313" key="3">
    <source>
        <dbReference type="EMBL" id="EIW76662.1"/>
    </source>
</evidence>
<feature type="compositionally biased region" description="Basic residues" evidence="1">
    <location>
        <begin position="130"/>
        <end position="141"/>
    </location>
</feature>
<comment type="caution">
    <text evidence="3">The sequence shown here is derived from an EMBL/GenBank/DDBJ whole genome shotgun (WGS) entry which is preliminary data.</text>
</comment>
<dbReference type="EMBL" id="JH711585">
    <property type="protein sequence ID" value="EIW76662.1"/>
    <property type="molecule type" value="Genomic_DNA"/>
</dbReference>
<evidence type="ECO:0000313" key="4">
    <source>
        <dbReference type="Proteomes" id="UP000053558"/>
    </source>
</evidence>
<proteinExistence type="predicted"/>
<dbReference type="InterPro" id="IPR000095">
    <property type="entry name" value="CRIB_dom"/>
</dbReference>
<keyword evidence="4" id="KW-1185">Reference proteome</keyword>
<evidence type="ECO:0000256" key="1">
    <source>
        <dbReference type="SAM" id="MobiDB-lite"/>
    </source>
</evidence>
<evidence type="ECO:0000259" key="2">
    <source>
        <dbReference type="Pfam" id="PF00786"/>
    </source>
</evidence>
<dbReference type="GeneID" id="19210810"/>
<name>A0A5M3MBQ1_CONPW</name>
<protein>
    <recommendedName>
        <fullName evidence="2">CRIB domain-containing protein</fullName>
    </recommendedName>
</protein>
<feature type="region of interest" description="Disordered" evidence="1">
    <location>
        <begin position="109"/>
        <end position="150"/>
    </location>
</feature>
<dbReference type="AlphaFoldDB" id="A0A5M3MBQ1"/>
<sequence>MSPTAHKEGKEPEKADEQGDKEISSPWNFKHHYHGSVSMARDGFDGLPPGWDDVVTKGHPRSRPNPNVPLSIAEVDEFGTISKEAADETKSEDVHDELSCVRSLRYQRRARSMAPISPTSRRGESSGRSMTRHFSLRKPKSRNLSTYSIS</sequence>
<dbReference type="Pfam" id="PF00786">
    <property type="entry name" value="PBD"/>
    <property type="match status" value="1"/>
</dbReference>
<feature type="compositionally biased region" description="Basic and acidic residues" evidence="1">
    <location>
        <begin position="1"/>
        <end position="23"/>
    </location>
</feature>
<dbReference type="KEGG" id="cput:CONPUDRAFT_84624"/>
<reference evidence="4" key="1">
    <citation type="journal article" date="2012" name="Science">
        <title>The Paleozoic origin of enzymatic lignin decomposition reconstructed from 31 fungal genomes.</title>
        <authorList>
            <person name="Floudas D."/>
            <person name="Binder M."/>
            <person name="Riley R."/>
            <person name="Barry K."/>
            <person name="Blanchette R.A."/>
            <person name="Henrissat B."/>
            <person name="Martinez A.T."/>
            <person name="Otillar R."/>
            <person name="Spatafora J.W."/>
            <person name="Yadav J.S."/>
            <person name="Aerts A."/>
            <person name="Benoit I."/>
            <person name="Boyd A."/>
            <person name="Carlson A."/>
            <person name="Copeland A."/>
            <person name="Coutinho P.M."/>
            <person name="de Vries R.P."/>
            <person name="Ferreira P."/>
            <person name="Findley K."/>
            <person name="Foster B."/>
            <person name="Gaskell J."/>
            <person name="Glotzer D."/>
            <person name="Gorecki P."/>
            <person name="Heitman J."/>
            <person name="Hesse C."/>
            <person name="Hori C."/>
            <person name="Igarashi K."/>
            <person name="Jurgens J.A."/>
            <person name="Kallen N."/>
            <person name="Kersten P."/>
            <person name="Kohler A."/>
            <person name="Kuees U."/>
            <person name="Kumar T.K.A."/>
            <person name="Kuo A."/>
            <person name="LaButti K."/>
            <person name="Larrondo L.F."/>
            <person name="Lindquist E."/>
            <person name="Ling A."/>
            <person name="Lombard V."/>
            <person name="Lucas S."/>
            <person name="Lundell T."/>
            <person name="Martin R."/>
            <person name="McLaughlin D.J."/>
            <person name="Morgenstern I."/>
            <person name="Morin E."/>
            <person name="Murat C."/>
            <person name="Nagy L.G."/>
            <person name="Nolan M."/>
            <person name="Ohm R.A."/>
            <person name="Patyshakuliyeva A."/>
            <person name="Rokas A."/>
            <person name="Ruiz-Duenas F.J."/>
            <person name="Sabat G."/>
            <person name="Salamov A."/>
            <person name="Samejima M."/>
            <person name="Schmutz J."/>
            <person name="Slot J.C."/>
            <person name="St John F."/>
            <person name="Stenlid J."/>
            <person name="Sun H."/>
            <person name="Sun S."/>
            <person name="Syed K."/>
            <person name="Tsang A."/>
            <person name="Wiebenga A."/>
            <person name="Young D."/>
            <person name="Pisabarro A."/>
            <person name="Eastwood D.C."/>
            <person name="Martin F."/>
            <person name="Cullen D."/>
            <person name="Grigoriev I.V."/>
            <person name="Hibbett D.S."/>
        </authorList>
    </citation>
    <scope>NUCLEOTIDE SEQUENCE [LARGE SCALE GENOMIC DNA]</scope>
    <source>
        <strain evidence="4">RWD-64-598 SS2</strain>
    </source>
</reference>
<dbReference type="Proteomes" id="UP000053558">
    <property type="component" value="Unassembled WGS sequence"/>
</dbReference>